<dbReference type="Gene3D" id="1.25.40.900">
    <property type="match status" value="1"/>
</dbReference>
<dbReference type="EMBL" id="JAABOQ010000007">
    <property type="protein sequence ID" value="NER18681.1"/>
    <property type="molecule type" value="Genomic_DNA"/>
</dbReference>
<comment type="similarity">
    <text evidence="2">Belongs to the SusD family.</text>
</comment>
<organism evidence="8 9">
    <name type="scientific">Spongiivirga citrea</name>
    <dbReference type="NCBI Taxonomy" id="1481457"/>
    <lineage>
        <taxon>Bacteria</taxon>
        <taxon>Pseudomonadati</taxon>
        <taxon>Bacteroidota</taxon>
        <taxon>Flavobacteriia</taxon>
        <taxon>Flavobacteriales</taxon>
        <taxon>Flavobacteriaceae</taxon>
        <taxon>Spongiivirga</taxon>
    </lineage>
</organism>
<evidence type="ECO:0000313" key="8">
    <source>
        <dbReference type="EMBL" id="NER18681.1"/>
    </source>
</evidence>
<dbReference type="Gene3D" id="1.25.40.390">
    <property type="match status" value="1"/>
</dbReference>
<evidence type="ECO:0000259" key="7">
    <source>
        <dbReference type="Pfam" id="PF14322"/>
    </source>
</evidence>
<evidence type="ECO:0000313" key="9">
    <source>
        <dbReference type="Proteomes" id="UP000474296"/>
    </source>
</evidence>
<feature type="domain" description="SusD-like N-terminal" evidence="7">
    <location>
        <begin position="92"/>
        <end position="211"/>
    </location>
</feature>
<dbReference type="RefSeq" id="WP_164033370.1">
    <property type="nucleotide sequence ID" value="NZ_JAABOQ010000007.1"/>
</dbReference>
<evidence type="ECO:0000256" key="2">
    <source>
        <dbReference type="ARBA" id="ARBA00006275"/>
    </source>
</evidence>
<dbReference type="Pfam" id="PF14322">
    <property type="entry name" value="SusD-like_3"/>
    <property type="match status" value="1"/>
</dbReference>
<comment type="subcellular location">
    <subcellularLocation>
        <location evidence="1">Cell outer membrane</location>
    </subcellularLocation>
</comment>
<feature type="domain" description="RagB/SusD" evidence="6">
    <location>
        <begin position="339"/>
        <end position="471"/>
    </location>
</feature>
<dbReference type="AlphaFoldDB" id="A0A6M0CLC5"/>
<evidence type="ECO:0000256" key="4">
    <source>
        <dbReference type="ARBA" id="ARBA00023136"/>
    </source>
</evidence>
<keyword evidence="3" id="KW-0732">Signal</keyword>
<evidence type="ECO:0000256" key="5">
    <source>
        <dbReference type="ARBA" id="ARBA00023237"/>
    </source>
</evidence>
<evidence type="ECO:0000259" key="6">
    <source>
        <dbReference type="Pfam" id="PF07980"/>
    </source>
</evidence>
<keyword evidence="9" id="KW-1185">Reference proteome</keyword>
<dbReference type="SUPFAM" id="SSF48452">
    <property type="entry name" value="TPR-like"/>
    <property type="match status" value="1"/>
</dbReference>
<dbReference type="GO" id="GO:0009279">
    <property type="term" value="C:cell outer membrane"/>
    <property type="evidence" value="ECO:0007669"/>
    <property type="project" value="UniProtKB-SubCell"/>
</dbReference>
<dbReference type="Proteomes" id="UP000474296">
    <property type="component" value="Unassembled WGS sequence"/>
</dbReference>
<gene>
    <name evidence="8" type="ORF">GWK10_15795</name>
</gene>
<evidence type="ECO:0000256" key="3">
    <source>
        <dbReference type="ARBA" id="ARBA00022729"/>
    </source>
</evidence>
<reference evidence="8 9" key="1">
    <citation type="submission" date="2020-01" db="EMBL/GenBank/DDBJ databases">
        <title>Spongiivirga citrea KCTC 32990T.</title>
        <authorList>
            <person name="Wang G."/>
        </authorList>
    </citation>
    <scope>NUCLEOTIDE SEQUENCE [LARGE SCALE GENOMIC DNA]</scope>
    <source>
        <strain evidence="8 9">KCTC 32990</strain>
    </source>
</reference>
<keyword evidence="5" id="KW-0998">Cell outer membrane</keyword>
<dbReference type="InterPro" id="IPR012944">
    <property type="entry name" value="SusD_RagB_dom"/>
</dbReference>
<name>A0A6M0CLC5_9FLAO</name>
<keyword evidence="4" id="KW-0472">Membrane</keyword>
<comment type="caution">
    <text evidence="8">The sequence shown here is derived from an EMBL/GenBank/DDBJ whole genome shotgun (WGS) entry which is preliminary data.</text>
</comment>
<proteinExistence type="inferred from homology"/>
<dbReference type="Pfam" id="PF07980">
    <property type="entry name" value="SusD_RagB"/>
    <property type="match status" value="1"/>
</dbReference>
<dbReference type="Gene3D" id="2.20.20.130">
    <property type="match status" value="1"/>
</dbReference>
<dbReference type="InterPro" id="IPR011990">
    <property type="entry name" value="TPR-like_helical_dom_sf"/>
</dbReference>
<evidence type="ECO:0000256" key="1">
    <source>
        <dbReference type="ARBA" id="ARBA00004442"/>
    </source>
</evidence>
<sequence length="473" mass="51287">MKKYSFYLIASLFVFLSCEDAREIDPTDLIDSNQAFGTVGDIEQGVQAAYGSYTPENVIAFSSRFVDDLRIGSNSGGQGIPDLSQVLDPGSGSTTGIWTTNYSVINLATQVILAIEAFETDDESERVRLNRALGEMLALRSLAHIDLMALYSSDNNIAPGGEFAADALAVPYVNSIIVFEQPVRNTVAEFSAAVIADLDRASSVLGNQTDINRVTPEFITAARARLALYTGDNTGAIANANSLIADIPLADKADYLGIFRDTNDEEVIWSLIRNQAAGGSPGGLFAFGTRNPFLEVSFGLGDLLDPMDARREVVIDLVTSESGETRVGKYFGRPGEDLRNNVKVFRVAEQYLIKAEAQARSNDLSGAAATIDLLRDARFGSDQPTPSYGSLRDAIEDILLERRLELAYEGHRYIDFRRTRDILGNGIVRDSRDCGAQGIPCGIPVDDRRFAMPIPNVEIAGNTAIIQNPGYGN</sequence>
<dbReference type="InterPro" id="IPR033985">
    <property type="entry name" value="SusD-like_N"/>
</dbReference>
<protein>
    <submittedName>
        <fullName evidence="8">RagB/SusD family nutrient uptake outer membrane protein</fullName>
    </submittedName>
</protein>
<dbReference type="PROSITE" id="PS51257">
    <property type="entry name" value="PROKAR_LIPOPROTEIN"/>
    <property type="match status" value="1"/>
</dbReference>
<accession>A0A6M0CLC5</accession>